<dbReference type="PROSITE" id="PS50858">
    <property type="entry name" value="BSD"/>
    <property type="match status" value="1"/>
</dbReference>
<feature type="domain" description="HD Cas3-type" evidence="13">
    <location>
        <begin position="5"/>
        <end position="194"/>
    </location>
</feature>
<gene>
    <name evidence="14" type="ORF">SAMN05660865_00957</name>
</gene>
<evidence type="ECO:0000259" key="11">
    <source>
        <dbReference type="PROSITE" id="PS50858"/>
    </source>
</evidence>
<dbReference type="InterPro" id="IPR038257">
    <property type="entry name" value="CRISPR-assoc_Cas3_HD_sf"/>
</dbReference>
<evidence type="ECO:0000256" key="3">
    <source>
        <dbReference type="ARBA" id="ARBA00022722"/>
    </source>
</evidence>
<dbReference type="PANTHER" id="PTHR47959">
    <property type="entry name" value="ATP-DEPENDENT RNA HELICASE RHLE-RELATED"/>
    <property type="match status" value="1"/>
</dbReference>
<accession>A0A1H5UQM1</accession>
<dbReference type="GO" id="GO:0016787">
    <property type="term" value="F:hydrolase activity"/>
    <property type="evidence" value="ECO:0007669"/>
    <property type="project" value="UniProtKB-KW"/>
</dbReference>
<comment type="similarity">
    <text evidence="1">In the N-terminal section; belongs to the CRISPR-associated nuclease Cas3-HD family.</text>
</comment>
<dbReference type="GO" id="GO:0051607">
    <property type="term" value="P:defense response to virus"/>
    <property type="evidence" value="ECO:0007669"/>
    <property type="project" value="UniProtKB-KW"/>
</dbReference>
<dbReference type="InterPro" id="IPR027417">
    <property type="entry name" value="P-loop_NTPase"/>
</dbReference>
<dbReference type="InterPro" id="IPR006474">
    <property type="entry name" value="Helicase_Cas3_CRISPR-ass_core"/>
</dbReference>
<keyword evidence="7 14" id="KW-0347">Helicase</keyword>
<feature type="domain" description="Helicase ATP-binding" evidence="12">
    <location>
        <begin position="231"/>
        <end position="407"/>
    </location>
</feature>
<keyword evidence="4" id="KW-0479">Metal-binding</keyword>
<keyword evidence="14" id="KW-0255">Endonuclease</keyword>
<dbReference type="InterPro" id="IPR005607">
    <property type="entry name" value="BSD_dom"/>
</dbReference>
<evidence type="ECO:0000313" key="15">
    <source>
        <dbReference type="Proteomes" id="UP000242850"/>
    </source>
</evidence>
<evidence type="ECO:0000256" key="6">
    <source>
        <dbReference type="ARBA" id="ARBA00022801"/>
    </source>
</evidence>
<comment type="similarity">
    <text evidence="2">In the central section; belongs to the CRISPR-associated helicase Cas3 family.</text>
</comment>
<dbReference type="PROSITE" id="PS51192">
    <property type="entry name" value="HELICASE_ATP_BIND_1"/>
    <property type="match status" value="1"/>
</dbReference>
<feature type="domain" description="BSD" evidence="11">
    <location>
        <begin position="3"/>
        <end position="44"/>
    </location>
</feature>
<dbReference type="InterPro" id="IPR050079">
    <property type="entry name" value="DEAD_box_RNA_helicase"/>
</dbReference>
<dbReference type="RefSeq" id="WP_103895934.1">
    <property type="nucleotide sequence ID" value="NZ_FNUK01000010.1"/>
</dbReference>
<evidence type="ECO:0000256" key="10">
    <source>
        <dbReference type="ARBA" id="ARBA00038437"/>
    </source>
</evidence>
<organism evidence="14 15">
    <name type="scientific">Caloramator fervidus</name>
    <dbReference type="NCBI Taxonomy" id="29344"/>
    <lineage>
        <taxon>Bacteria</taxon>
        <taxon>Bacillati</taxon>
        <taxon>Bacillota</taxon>
        <taxon>Clostridia</taxon>
        <taxon>Eubacteriales</taxon>
        <taxon>Clostridiaceae</taxon>
        <taxon>Caloramator</taxon>
    </lineage>
</organism>
<keyword evidence="15" id="KW-1185">Reference proteome</keyword>
<sequence>MIFAKSNPVESLKEHTDLVMENYKKLKELYENDISNIVEEEKFWDMLEIACFYHDFGKVYTPFQNEIRKVLKMELLNTKFKNDIPHGYLSPAFLNSKYIKTKFGENNYVILVQAIAFHHERDSDVEDLRNIQEVLDKDLSFAIEKLNEEMGISLEKVSKKYINHIKQQVRIKEGDRGYKKYIMLKGLLHRIDHSASAHVDVEIKPEKNISETVVNYITKKLSSNLREPQKFCLENKDNNIIMIASTGIGKTESALLWINNDKAFFTLPLRVSINAIYKRILEDMQYKDVGLLHSKSYDFLSKEGYKDSFEKYEISKQLSYPISLSTIDQLFTFPFKFKGYEKILATLAYSKVVIDEIQAYSPKIAAAILKGIEMIHKMGGKFMIMTATLPNIFKEYLENKGITFQFNEFYSDINRHKICIKQEKINDNLNYIIDKARDKKVLIIVNTVKKAMELYEEVVKKELIKENDIEVNLLHSLFIQKDRFDKEDKIKNFNKNGIWITTQIVEASLDIDFDILFTELSTVDSLFQRMGRCFRKREYNDEEPNIYIYCNEVSGIGTIYDEEIFKKSRDELLKYDGKFITEKEKGEIVDKIYSRESLKGTHYLEEFDKALEFLDSVYDYDLDKRDAHKELRDFTNVKVIPKEIYEKNITLIEEYLNEKDYKRKRDKLIDIKQLTMDVPYYRVKNNLLDSKINGIFIVNYKYDSKIGLHVGEEVTNFI</sequence>
<dbReference type="Gene3D" id="1.10.3210.30">
    <property type="match status" value="1"/>
</dbReference>
<proteinExistence type="inferred from homology"/>
<evidence type="ECO:0000256" key="5">
    <source>
        <dbReference type="ARBA" id="ARBA00022741"/>
    </source>
</evidence>
<dbReference type="SMART" id="SM00487">
    <property type="entry name" value="DEXDc"/>
    <property type="match status" value="1"/>
</dbReference>
<evidence type="ECO:0000256" key="8">
    <source>
        <dbReference type="ARBA" id="ARBA00022840"/>
    </source>
</evidence>
<evidence type="ECO:0000256" key="4">
    <source>
        <dbReference type="ARBA" id="ARBA00022723"/>
    </source>
</evidence>
<evidence type="ECO:0000259" key="13">
    <source>
        <dbReference type="PROSITE" id="PS51643"/>
    </source>
</evidence>
<dbReference type="PANTHER" id="PTHR47959:SF16">
    <property type="entry name" value="CRISPR-ASSOCIATED NUCLEASE_HELICASE CAS3-RELATED"/>
    <property type="match status" value="1"/>
</dbReference>
<evidence type="ECO:0000256" key="1">
    <source>
        <dbReference type="ARBA" id="ARBA00006847"/>
    </source>
</evidence>
<keyword evidence="8" id="KW-0067">ATP-binding</keyword>
<dbReference type="InterPro" id="IPR001650">
    <property type="entry name" value="Helicase_C-like"/>
</dbReference>
<dbReference type="GO" id="GO:0046872">
    <property type="term" value="F:metal ion binding"/>
    <property type="evidence" value="ECO:0007669"/>
    <property type="project" value="UniProtKB-KW"/>
</dbReference>
<evidence type="ECO:0000256" key="2">
    <source>
        <dbReference type="ARBA" id="ARBA00009046"/>
    </source>
</evidence>
<dbReference type="InterPro" id="IPR054712">
    <property type="entry name" value="Cas3-like_dom"/>
</dbReference>
<reference evidence="15" key="1">
    <citation type="submission" date="2016-10" db="EMBL/GenBank/DDBJ databases">
        <authorList>
            <person name="Varghese N."/>
            <person name="Submissions S."/>
        </authorList>
    </citation>
    <scope>NUCLEOTIDE SEQUENCE [LARGE SCALE GENOMIC DNA]</scope>
    <source>
        <strain evidence="15">DSM 5463</strain>
    </source>
</reference>
<protein>
    <submittedName>
        <fullName evidence="14">CRISPR-associated endonuclease/helicase Cas3</fullName>
    </submittedName>
</protein>
<keyword evidence="3" id="KW-0540">Nuclease</keyword>
<dbReference type="GO" id="GO:0003676">
    <property type="term" value="F:nucleic acid binding"/>
    <property type="evidence" value="ECO:0007669"/>
    <property type="project" value="InterPro"/>
</dbReference>
<evidence type="ECO:0000259" key="12">
    <source>
        <dbReference type="PROSITE" id="PS51192"/>
    </source>
</evidence>
<dbReference type="NCBIfam" id="TIGR01596">
    <property type="entry name" value="cas3_HD"/>
    <property type="match status" value="1"/>
</dbReference>
<dbReference type="GO" id="GO:0005829">
    <property type="term" value="C:cytosol"/>
    <property type="evidence" value="ECO:0007669"/>
    <property type="project" value="TreeGrafter"/>
</dbReference>
<dbReference type="GO" id="GO:0005524">
    <property type="term" value="F:ATP binding"/>
    <property type="evidence" value="ECO:0007669"/>
    <property type="project" value="UniProtKB-KW"/>
</dbReference>
<dbReference type="Pfam" id="PF00270">
    <property type="entry name" value="DEAD"/>
    <property type="match status" value="1"/>
</dbReference>
<dbReference type="Gene3D" id="3.40.50.300">
    <property type="entry name" value="P-loop containing nucleotide triphosphate hydrolases"/>
    <property type="match status" value="2"/>
</dbReference>
<evidence type="ECO:0000256" key="7">
    <source>
        <dbReference type="ARBA" id="ARBA00022806"/>
    </source>
</evidence>
<evidence type="ECO:0000313" key="14">
    <source>
        <dbReference type="EMBL" id="SEF76741.1"/>
    </source>
</evidence>
<dbReference type="SMART" id="SM00490">
    <property type="entry name" value="HELICc"/>
    <property type="match status" value="1"/>
</dbReference>
<keyword evidence="9" id="KW-0051">Antiviral defense</keyword>
<keyword evidence="6" id="KW-0378">Hydrolase</keyword>
<dbReference type="OrthoDB" id="9810236at2"/>
<comment type="similarity">
    <text evidence="10">Belongs to the DEAD box helicase family.</text>
</comment>
<dbReference type="NCBIfam" id="TIGR01587">
    <property type="entry name" value="cas3_core"/>
    <property type="match status" value="1"/>
</dbReference>
<dbReference type="Proteomes" id="UP000242850">
    <property type="component" value="Unassembled WGS sequence"/>
</dbReference>
<dbReference type="Pfam" id="PF18019">
    <property type="entry name" value="Cas3_HD"/>
    <property type="match status" value="1"/>
</dbReference>
<dbReference type="EMBL" id="FNUK01000010">
    <property type="protein sequence ID" value="SEF76741.1"/>
    <property type="molecule type" value="Genomic_DNA"/>
</dbReference>
<dbReference type="InterPro" id="IPR006483">
    <property type="entry name" value="CRISPR-assoc_Cas3_HD"/>
</dbReference>
<keyword evidence="5" id="KW-0547">Nucleotide-binding</keyword>
<dbReference type="InterPro" id="IPR011545">
    <property type="entry name" value="DEAD/DEAH_box_helicase_dom"/>
</dbReference>
<dbReference type="SUPFAM" id="SSF52540">
    <property type="entry name" value="P-loop containing nucleoside triphosphate hydrolases"/>
    <property type="match status" value="1"/>
</dbReference>
<evidence type="ECO:0000256" key="9">
    <source>
        <dbReference type="ARBA" id="ARBA00023118"/>
    </source>
</evidence>
<dbReference type="GO" id="GO:0003724">
    <property type="term" value="F:RNA helicase activity"/>
    <property type="evidence" value="ECO:0007669"/>
    <property type="project" value="TreeGrafter"/>
</dbReference>
<dbReference type="AlphaFoldDB" id="A0A1H5UQM1"/>
<dbReference type="InterPro" id="IPR014001">
    <property type="entry name" value="Helicase_ATP-bd"/>
</dbReference>
<dbReference type="CDD" id="cd09641">
    <property type="entry name" value="Cas3''_I"/>
    <property type="match status" value="1"/>
</dbReference>
<dbReference type="PROSITE" id="PS51643">
    <property type="entry name" value="HD_CAS3"/>
    <property type="match status" value="1"/>
</dbReference>
<name>A0A1H5UQM1_9CLOT</name>
<dbReference type="GO" id="GO:0004519">
    <property type="term" value="F:endonuclease activity"/>
    <property type="evidence" value="ECO:0007669"/>
    <property type="project" value="UniProtKB-KW"/>
</dbReference>
<dbReference type="Pfam" id="PF22590">
    <property type="entry name" value="Cas3-like_C_2"/>
    <property type="match status" value="1"/>
</dbReference>